<protein>
    <submittedName>
        <fullName evidence="1">Uncharacterized protein</fullName>
    </submittedName>
</protein>
<organism evidence="1 2">
    <name type="scientific">Phytophthora rubi</name>
    <dbReference type="NCBI Taxonomy" id="129364"/>
    <lineage>
        <taxon>Eukaryota</taxon>
        <taxon>Sar</taxon>
        <taxon>Stramenopiles</taxon>
        <taxon>Oomycota</taxon>
        <taxon>Peronosporomycetes</taxon>
        <taxon>Peronosporales</taxon>
        <taxon>Peronosporaceae</taxon>
        <taxon>Phytophthora</taxon>
    </lineage>
</organism>
<comment type="caution">
    <text evidence="1">The sequence shown here is derived from an EMBL/GenBank/DDBJ whole genome shotgun (WGS) entry which is preliminary data.</text>
</comment>
<gene>
    <name evidence="1" type="ORF">PR002_g11742</name>
</gene>
<dbReference type="EMBL" id="QXFU01000714">
    <property type="protein sequence ID" value="KAE9023342.1"/>
    <property type="molecule type" value="Genomic_DNA"/>
</dbReference>
<evidence type="ECO:0000313" key="2">
    <source>
        <dbReference type="Proteomes" id="UP000435112"/>
    </source>
</evidence>
<dbReference type="AlphaFoldDB" id="A0A6A3LVU3"/>
<dbReference type="Proteomes" id="UP000435112">
    <property type="component" value="Unassembled WGS sequence"/>
</dbReference>
<evidence type="ECO:0000313" key="1">
    <source>
        <dbReference type="EMBL" id="KAE9023342.1"/>
    </source>
</evidence>
<sequence>MKERLAEILALRSVVVALHQEDMVKVLGEVTIISDEYLPVLEFLMAPENLTCLISSMLQEPTPTAKATAAAAREPGEPPSYEEYATAFRAHWVLCGSGFSHQLLAALSALKGEPRALVARTLAEFNSRDSMTLETFSRFLTAFMDQYSPQMFMSLFDACIRQQKTFLESLLLLVFYEPVRDVMVRLCNELQGADAEPEVEALVGIALLQLSPMNPVQQIRERVHEKLHQRVAKDVETVRFARMVFTCDLLTDLIHEKRESSLGFAMMLSLSESGPSVKQLIEAAVRDLCELPTLFANESYALKVLNSLLQQTQCGCVTKAAFCRASATIQDTSDRPDQSKAGESGDRVLTACTQGSPHEDLPLIWHEFLTHLPTLLAFFSSTSPDAASLQWRFKPTHVQLVYLMLPVLNVSCTVADTLLIRNRTLDALLELILRFPKASILHCAIARLFIVALEDSPYMFGKELPAFRSPTDPLRVHLLLGGVLDFVLQAFGWTTVPQQDVIATQNTKNTLPPPAFLDVAISLDQALTSAFAHSAQLFMGNSAFERWKVFRLVVLLPIQTLWEEQYQPPPAVDMGPSPMLAAMLYGETCHNPAQEDAPIDAKHHKERKHSTDGITAAMNAAISVQIKSTEPPDQSDTIPNVEDGGNARLEAPTVALAEDATKAPTQVPTQEGPCVTVLISQPPSTSEASAPAVHDVPTPLSALYNDEEKRMMLKVSGDGSVTSSPPIALVMPATVPQTT</sequence>
<proteinExistence type="predicted"/>
<reference evidence="1 2" key="1">
    <citation type="submission" date="2018-09" db="EMBL/GenBank/DDBJ databases">
        <title>Genomic investigation of the strawberry pathogen Phytophthora fragariae indicates pathogenicity is determined by transcriptional variation in three key races.</title>
        <authorList>
            <person name="Adams T.M."/>
            <person name="Armitage A.D."/>
            <person name="Sobczyk M.K."/>
            <person name="Bates H.J."/>
            <person name="Dunwell J.M."/>
            <person name="Nellist C.F."/>
            <person name="Harrison R.J."/>
        </authorList>
    </citation>
    <scope>NUCLEOTIDE SEQUENCE [LARGE SCALE GENOMIC DNA]</scope>
    <source>
        <strain evidence="1 2">SCRP324</strain>
    </source>
</reference>
<name>A0A6A3LVU3_9STRA</name>
<accession>A0A6A3LVU3</accession>
<dbReference type="OrthoDB" id="64428at2759"/>